<evidence type="ECO:0000259" key="13">
    <source>
        <dbReference type="SMART" id="SM00965"/>
    </source>
</evidence>
<evidence type="ECO:0000256" key="5">
    <source>
        <dbReference type="ARBA" id="ARBA00022692"/>
    </source>
</evidence>
<keyword evidence="14" id="KW-0675">Receptor</keyword>
<keyword evidence="3 11" id="KW-1134">Transmembrane beta strand</keyword>
<sequence>MPGQKWEGLSLRSQLTLGGAFAVFVVVAANAQTLPVRSYDLRIEEQTLGEALSSLVSLTGTQLLYPPDLADVPHAPRVVGRHTVDEALAILLQRTGYSARLTKKGVIVITPKPTGEGREMKVAGRGLKASLFAGISTFIFGANGAAAQDTAVQGNDREEIVVTARFRQESIQNIGGSVAALDGRELRRSGIVDFEDLSNRVAGVELLDRGPNTNEINIRGVTNSTQVSGNQLQPLVSILVDDIPVASASASQRDFNFFDFNRVEVLRGPQPTYFGEGAMGGAIRYFSADPDLDSGKVIEGMWSNGLSTTNHGGFNYRVDNATSFILVPGKLGVRVVGFYRKDDGYIDNLGLGKKDMNDFESYGGRAVVLFKPTEDLSIRLAAHFGRDDIGELNFIEPTTIGNSVGTEDLIAPSLSLIDGLGQDDFELYSGKISWNGGPITIESITGLYKRKRQAETFSSAYTYGFEGFFNAFPPFDTASNLLSSDLTAVAQTRGKEKSVSQEFRFVSDFESPLNFVAGAFYQDTEATDTALVAGPGYANITESGTTEIERSTTRVNTRQFSAFAEFSYDVSERFRVFAGARYVNERVRSTLVESFVIGIFAPIFTDPDDIFAPIYFPVPNDVEALTAPGGPGVSFDFKLNTFLPRAGFEYDVTDDAMLYGTIARGVRNGGLNSPFSAMGFGPVGSPEFEDALTYGSDDIVTGEIGLKSRWMDGDVTFNIAGFYSDFDTPQIGISNPGALTANGPQLRIYGLEIESLYKVNPNVSLFFSGNYTEAEYTKGMTVFSIAGAPADFQDLAKGNRPPNVPKVSFSAGADLNYPLGVGDIELTGQVAFQYIGERETFPQNFPSGRLGSMEMLNLRLGLETERWSLTAYMNNVFNDLELQATTIPTSAATLVDGVLDGNLSSAFINRPRTTGLTFTVRY</sequence>
<dbReference type="SMART" id="SM00965">
    <property type="entry name" value="STN"/>
    <property type="match status" value="1"/>
</dbReference>
<gene>
    <name evidence="15" type="ORF">DFR51_0628</name>
    <name evidence="14" type="ORF">SmB9_16590</name>
</gene>
<evidence type="ECO:0000313" key="15">
    <source>
        <dbReference type="EMBL" id="RKS91080.1"/>
    </source>
</evidence>
<dbReference type="PANTHER" id="PTHR32552">
    <property type="entry name" value="FERRICHROME IRON RECEPTOR-RELATED"/>
    <property type="match status" value="1"/>
</dbReference>
<keyword evidence="6" id="KW-0408">Iron</keyword>
<evidence type="ECO:0000256" key="8">
    <source>
        <dbReference type="ARBA" id="ARBA00023077"/>
    </source>
</evidence>
<dbReference type="Gene3D" id="2.40.170.20">
    <property type="entry name" value="TonB-dependent receptor, beta-barrel domain"/>
    <property type="match status" value="1"/>
</dbReference>
<dbReference type="AlphaFoldDB" id="A0AAD1G0X9"/>
<dbReference type="EMBL" id="RBWX01000007">
    <property type="protein sequence ID" value="RKS91080.1"/>
    <property type="molecule type" value="Genomic_DNA"/>
</dbReference>
<dbReference type="PROSITE" id="PS52016">
    <property type="entry name" value="TONB_DEPENDENT_REC_3"/>
    <property type="match status" value="1"/>
</dbReference>
<evidence type="ECO:0000313" key="17">
    <source>
        <dbReference type="Proteomes" id="UP000276029"/>
    </source>
</evidence>
<evidence type="ECO:0000256" key="2">
    <source>
        <dbReference type="ARBA" id="ARBA00022448"/>
    </source>
</evidence>
<keyword evidence="8 12" id="KW-0798">TonB box</keyword>
<dbReference type="Proteomes" id="UP000275727">
    <property type="component" value="Chromosome"/>
</dbReference>
<reference evidence="15 17" key="2">
    <citation type="submission" date="2018-10" db="EMBL/GenBank/DDBJ databases">
        <title>Genomic Encyclopedia of Type Strains, Phase IV (KMG-IV): sequencing the most valuable type-strain genomes for metagenomic binning, comparative biology and taxonomic classification.</title>
        <authorList>
            <person name="Goeker M."/>
        </authorList>
    </citation>
    <scope>NUCLEOTIDE SEQUENCE [LARGE SCALE GENOMIC DNA]</scope>
    <source>
        <strain evidence="15 17">DSM 19791</strain>
    </source>
</reference>
<comment type="subcellular location">
    <subcellularLocation>
        <location evidence="1 11">Cell outer membrane</location>
        <topology evidence="1 11">Multi-pass membrane protein</topology>
    </subcellularLocation>
</comment>
<evidence type="ECO:0000313" key="14">
    <source>
        <dbReference type="EMBL" id="BBE34001.1"/>
    </source>
</evidence>
<comment type="similarity">
    <text evidence="11 12">Belongs to the TonB-dependent receptor family.</text>
</comment>
<keyword evidence="9 11" id="KW-0472">Membrane</keyword>
<keyword evidence="4" id="KW-0410">Iron transport</keyword>
<dbReference type="SUPFAM" id="SSF56935">
    <property type="entry name" value="Porins"/>
    <property type="match status" value="1"/>
</dbReference>
<dbReference type="InterPro" id="IPR012910">
    <property type="entry name" value="Plug_dom"/>
</dbReference>
<evidence type="ECO:0000256" key="3">
    <source>
        <dbReference type="ARBA" id="ARBA00022452"/>
    </source>
</evidence>
<dbReference type="KEGG" id="smic:SmB9_16590"/>
<proteinExistence type="inferred from homology"/>
<evidence type="ECO:0000256" key="4">
    <source>
        <dbReference type="ARBA" id="ARBA00022496"/>
    </source>
</evidence>
<protein>
    <submittedName>
        <fullName evidence="15">Outer membrane receptor protein involved in Fe transport</fullName>
    </submittedName>
    <submittedName>
        <fullName evidence="14">TonB-dependent receptor</fullName>
    </submittedName>
</protein>
<dbReference type="InterPro" id="IPR000531">
    <property type="entry name" value="Beta-barrel_TonB"/>
</dbReference>
<dbReference type="Pfam" id="PF00593">
    <property type="entry name" value="TonB_dep_Rec_b-barrel"/>
    <property type="match status" value="1"/>
</dbReference>
<name>A0AAD1G0X9_SPHMI</name>
<keyword evidence="2 11" id="KW-0813">Transport</keyword>
<dbReference type="GO" id="GO:0006826">
    <property type="term" value="P:iron ion transport"/>
    <property type="evidence" value="ECO:0007669"/>
    <property type="project" value="UniProtKB-KW"/>
</dbReference>
<organism evidence="14 16">
    <name type="scientific">Sphingosinicella microcystinivorans</name>
    <dbReference type="NCBI Taxonomy" id="335406"/>
    <lineage>
        <taxon>Bacteria</taxon>
        <taxon>Pseudomonadati</taxon>
        <taxon>Pseudomonadota</taxon>
        <taxon>Alphaproteobacteria</taxon>
        <taxon>Sphingomonadales</taxon>
        <taxon>Sphingosinicellaceae</taxon>
        <taxon>Sphingosinicella</taxon>
    </lineage>
</organism>
<dbReference type="EMBL" id="AP018711">
    <property type="protein sequence ID" value="BBE34001.1"/>
    <property type="molecule type" value="Genomic_DNA"/>
</dbReference>
<keyword evidence="10 11" id="KW-0998">Cell outer membrane</keyword>
<reference evidence="14 16" key="1">
    <citation type="submission" date="2018-06" db="EMBL/GenBank/DDBJ databases">
        <title>Complete Genome Sequence of the Microcystin-Degrading Bacterium Sphingosinicella microcystinivorans Strain B-9.</title>
        <authorList>
            <person name="Jin H."/>
            <person name="Nishizawa T."/>
            <person name="Guo Y."/>
            <person name="Nishizawa A."/>
            <person name="Park H."/>
            <person name="Kato H."/>
            <person name="Tsuji K."/>
            <person name="Harada K."/>
        </authorList>
    </citation>
    <scope>NUCLEOTIDE SEQUENCE [LARGE SCALE GENOMIC DNA]</scope>
    <source>
        <strain evidence="14 16">B9</strain>
    </source>
</reference>
<accession>A0AAD1G0X9</accession>
<dbReference type="Proteomes" id="UP000276029">
    <property type="component" value="Unassembled WGS sequence"/>
</dbReference>
<dbReference type="InterPro" id="IPR011662">
    <property type="entry name" value="Secretin/TonB_short_N"/>
</dbReference>
<evidence type="ECO:0000256" key="12">
    <source>
        <dbReference type="RuleBase" id="RU003357"/>
    </source>
</evidence>
<keyword evidence="5 11" id="KW-0812">Transmembrane</keyword>
<keyword evidence="7" id="KW-0406">Ion transport</keyword>
<evidence type="ECO:0000256" key="7">
    <source>
        <dbReference type="ARBA" id="ARBA00023065"/>
    </source>
</evidence>
<evidence type="ECO:0000256" key="6">
    <source>
        <dbReference type="ARBA" id="ARBA00023004"/>
    </source>
</evidence>
<dbReference type="Gene3D" id="3.55.50.30">
    <property type="match status" value="1"/>
</dbReference>
<keyword evidence="17" id="KW-1185">Reference proteome</keyword>
<dbReference type="InterPro" id="IPR036942">
    <property type="entry name" value="Beta-barrel_TonB_sf"/>
</dbReference>
<dbReference type="GO" id="GO:0009279">
    <property type="term" value="C:cell outer membrane"/>
    <property type="evidence" value="ECO:0007669"/>
    <property type="project" value="UniProtKB-SubCell"/>
</dbReference>
<evidence type="ECO:0000256" key="10">
    <source>
        <dbReference type="ARBA" id="ARBA00023237"/>
    </source>
</evidence>
<dbReference type="InterPro" id="IPR039426">
    <property type="entry name" value="TonB-dep_rcpt-like"/>
</dbReference>
<evidence type="ECO:0000256" key="11">
    <source>
        <dbReference type="PROSITE-ProRule" id="PRU01360"/>
    </source>
</evidence>
<evidence type="ECO:0000256" key="9">
    <source>
        <dbReference type="ARBA" id="ARBA00023136"/>
    </source>
</evidence>
<evidence type="ECO:0000256" key="1">
    <source>
        <dbReference type="ARBA" id="ARBA00004571"/>
    </source>
</evidence>
<feature type="domain" description="Secretin/TonB short N-terminal" evidence="13">
    <location>
        <begin position="61"/>
        <end position="112"/>
    </location>
</feature>
<dbReference type="Pfam" id="PF07715">
    <property type="entry name" value="Plug"/>
    <property type="match status" value="1"/>
</dbReference>
<dbReference type="PANTHER" id="PTHR32552:SF81">
    <property type="entry name" value="TONB-DEPENDENT OUTER MEMBRANE RECEPTOR"/>
    <property type="match status" value="1"/>
</dbReference>
<evidence type="ECO:0000313" key="16">
    <source>
        <dbReference type="Proteomes" id="UP000275727"/>
    </source>
</evidence>